<feature type="compositionally biased region" description="Polar residues" evidence="2">
    <location>
        <begin position="51"/>
        <end position="62"/>
    </location>
</feature>
<name>A0A8H7BR30_9FUNG</name>
<dbReference type="OrthoDB" id="3365399at2759"/>
<feature type="region of interest" description="Disordered" evidence="2">
    <location>
        <begin position="33"/>
        <end position="62"/>
    </location>
</feature>
<dbReference type="Pfam" id="PF11976">
    <property type="entry name" value="Rad60-SLD"/>
    <property type="match status" value="1"/>
</dbReference>
<keyword evidence="5" id="KW-1185">Reference proteome</keyword>
<protein>
    <recommendedName>
        <fullName evidence="3">Rad60/SUMO-like domain-containing protein</fullName>
    </recommendedName>
</protein>
<proteinExistence type="predicted"/>
<reference evidence="4" key="1">
    <citation type="submission" date="2020-01" db="EMBL/GenBank/DDBJ databases">
        <title>Genome Sequencing of Three Apophysomyces-Like Fungal Strains Confirms a Novel Fungal Genus in the Mucoromycota with divergent Burkholderia-like Endosymbiotic Bacteria.</title>
        <authorList>
            <person name="Stajich J.E."/>
            <person name="Macias A.M."/>
            <person name="Carter-House D."/>
            <person name="Lovett B."/>
            <person name="Kasson L.R."/>
            <person name="Berry K."/>
            <person name="Grigoriev I."/>
            <person name="Chang Y."/>
            <person name="Spatafora J."/>
            <person name="Kasson M.T."/>
        </authorList>
    </citation>
    <scope>NUCLEOTIDE SEQUENCE</scope>
    <source>
        <strain evidence="4">NRRL A-21654</strain>
    </source>
</reference>
<feature type="domain" description="Rad60/SUMO-like" evidence="3">
    <location>
        <begin position="217"/>
        <end position="271"/>
    </location>
</feature>
<evidence type="ECO:0000256" key="2">
    <source>
        <dbReference type="SAM" id="MobiDB-lite"/>
    </source>
</evidence>
<dbReference type="SUPFAM" id="SSF54236">
    <property type="entry name" value="Ubiquitin-like"/>
    <property type="match status" value="1"/>
</dbReference>
<accession>A0A8H7BR30</accession>
<evidence type="ECO:0000313" key="5">
    <source>
        <dbReference type="Proteomes" id="UP000605846"/>
    </source>
</evidence>
<gene>
    <name evidence="4" type="ORF">EC973_006504</name>
</gene>
<evidence type="ECO:0000256" key="1">
    <source>
        <dbReference type="SAM" id="Coils"/>
    </source>
</evidence>
<dbReference type="AlphaFoldDB" id="A0A8H7BR30"/>
<sequence length="271" mass="30967">MKSPEEPKKFSPAPTPKPALLIEDLDPELAMLAEAGSTTPAGDTNDETSFEPESTTHATSTPNKITVKVQYVCRNVPDDPNVQKIVDVLKRPLKVIIRDNDRFDLLLTSYCKRKYMKKDDMVLVYQNVRVVLRATPLSLGMSPNITNHMEVYKREDYQMKLLEEETKKKEMMKQNSTEFDEELLGEAELATPEEKQEDQQEDSNRIFLKLRGKDNVDVTLRTIMKEYGRIRGLEPEMAAKVRLSFEGETLSPDITVQDTDLEDQDLISVLL</sequence>
<dbReference type="PANTHER" id="PTHR10562">
    <property type="entry name" value="SMALL UBIQUITIN-RELATED MODIFIER"/>
    <property type="match status" value="1"/>
</dbReference>
<dbReference type="Gene3D" id="3.10.20.90">
    <property type="entry name" value="Phosphatidylinositol 3-kinase Catalytic Subunit, Chain A, domain 1"/>
    <property type="match status" value="2"/>
</dbReference>
<dbReference type="InterPro" id="IPR029071">
    <property type="entry name" value="Ubiquitin-like_domsf"/>
</dbReference>
<dbReference type="Proteomes" id="UP000605846">
    <property type="component" value="Unassembled WGS sequence"/>
</dbReference>
<dbReference type="InterPro" id="IPR022617">
    <property type="entry name" value="Rad60/SUMO-like_dom"/>
</dbReference>
<evidence type="ECO:0000313" key="4">
    <source>
        <dbReference type="EMBL" id="KAF7728223.1"/>
    </source>
</evidence>
<organism evidence="4 5">
    <name type="scientific">Apophysomyces ossiformis</name>
    <dbReference type="NCBI Taxonomy" id="679940"/>
    <lineage>
        <taxon>Eukaryota</taxon>
        <taxon>Fungi</taxon>
        <taxon>Fungi incertae sedis</taxon>
        <taxon>Mucoromycota</taxon>
        <taxon>Mucoromycotina</taxon>
        <taxon>Mucoromycetes</taxon>
        <taxon>Mucorales</taxon>
        <taxon>Mucorineae</taxon>
        <taxon>Mucoraceae</taxon>
        <taxon>Apophysomyces</taxon>
    </lineage>
</organism>
<comment type="caution">
    <text evidence="4">The sequence shown here is derived from an EMBL/GenBank/DDBJ whole genome shotgun (WGS) entry which is preliminary data.</text>
</comment>
<dbReference type="EMBL" id="JABAYA010000041">
    <property type="protein sequence ID" value="KAF7728223.1"/>
    <property type="molecule type" value="Genomic_DNA"/>
</dbReference>
<keyword evidence="1" id="KW-0175">Coiled coil</keyword>
<evidence type="ECO:0000259" key="3">
    <source>
        <dbReference type="Pfam" id="PF11976"/>
    </source>
</evidence>
<feature type="coiled-coil region" evidence="1">
    <location>
        <begin position="154"/>
        <end position="182"/>
    </location>
</feature>